<dbReference type="AlphaFoldDB" id="A0A5N4CHX2"/>
<keyword evidence="2" id="KW-1185">Reference proteome</keyword>
<protein>
    <submittedName>
        <fullName evidence="1">Uncharacterized protein</fullName>
    </submittedName>
</protein>
<organism evidence="1 2">
    <name type="scientific">Camelus dromedarius</name>
    <name type="common">Dromedary</name>
    <name type="synonym">Arabian camel</name>
    <dbReference type="NCBI Taxonomy" id="9838"/>
    <lineage>
        <taxon>Eukaryota</taxon>
        <taxon>Metazoa</taxon>
        <taxon>Chordata</taxon>
        <taxon>Craniata</taxon>
        <taxon>Vertebrata</taxon>
        <taxon>Euteleostomi</taxon>
        <taxon>Mammalia</taxon>
        <taxon>Eutheria</taxon>
        <taxon>Laurasiatheria</taxon>
        <taxon>Artiodactyla</taxon>
        <taxon>Tylopoda</taxon>
        <taxon>Camelidae</taxon>
        <taxon>Camelus</taxon>
    </lineage>
</organism>
<dbReference type="Proteomes" id="UP000299084">
    <property type="component" value="Unassembled WGS sequence"/>
</dbReference>
<name>A0A5N4CHX2_CAMDR</name>
<reference evidence="1 2" key="1">
    <citation type="journal article" date="2019" name="Mol. Ecol. Resour.">
        <title>Improving Illumina assemblies with Hi-C and long reads: an example with the North African dromedary.</title>
        <authorList>
            <person name="Elbers J.P."/>
            <person name="Rogers M.F."/>
            <person name="Perelman P.L."/>
            <person name="Proskuryakova A.A."/>
            <person name="Serdyukova N.A."/>
            <person name="Johnson W.E."/>
            <person name="Horin P."/>
            <person name="Corander J."/>
            <person name="Murphy D."/>
            <person name="Burger P.A."/>
        </authorList>
    </citation>
    <scope>NUCLEOTIDE SEQUENCE [LARGE SCALE GENOMIC DNA]</scope>
    <source>
        <strain evidence="1">Drom800</strain>
        <tissue evidence="1">Blood</tissue>
    </source>
</reference>
<accession>A0A5N4CHX2</accession>
<comment type="caution">
    <text evidence="1">The sequence shown here is derived from an EMBL/GenBank/DDBJ whole genome shotgun (WGS) entry which is preliminary data.</text>
</comment>
<proteinExistence type="predicted"/>
<sequence>MKKLNDLLPKGCLSSAAIPSQVHRLWGWWTPSVSRGPTSQA</sequence>
<evidence type="ECO:0000313" key="2">
    <source>
        <dbReference type="Proteomes" id="UP000299084"/>
    </source>
</evidence>
<dbReference type="EMBL" id="JWIN03000023">
    <property type="protein sequence ID" value="KAB1258531.1"/>
    <property type="molecule type" value="Genomic_DNA"/>
</dbReference>
<gene>
    <name evidence="1" type="ORF">Cadr_000023163</name>
</gene>
<evidence type="ECO:0000313" key="1">
    <source>
        <dbReference type="EMBL" id="KAB1258531.1"/>
    </source>
</evidence>